<name>A0A3P8URK3_CYNSE</name>
<dbReference type="InParanoid" id="A0A3P8URK3"/>
<dbReference type="InterPro" id="IPR055356">
    <property type="entry name" value="ZP-N"/>
</dbReference>
<dbReference type="InterPro" id="IPR000859">
    <property type="entry name" value="CUB_dom"/>
</dbReference>
<dbReference type="OMA" id="CEMEYNS"/>
<dbReference type="PROSITE" id="PS01180">
    <property type="entry name" value="CUB"/>
    <property type="match status" value="1"/>
</dbReference>
<dbReference type="AlphaFoldDB" id="A0A3P8URK3"/>
<sequence length="406" mass="46354">GKTLYGSGIFTSPNHPNYYDSNTYCSTVLRTSHDQQIFLEFTFLEIENCCSCDYIEVYDGPSTNSRYLGKVCNNSLSTFSSSSNYMTVLFRTDGSVVGRGFTAQFSSSVSPRSVNCSSYGMEIVIERSYLNSIGYNASSLYLDDNTCRPHITSRQVIFRYSLNSCGNVRKFHNGKAMYSNNVRAYNSSISGEVTRLSHFKLNVACLMEQESLSQIMYVVKIWLNQCSLNTATQYDANASLLHHQVTEFPYMVSLNQYLNTEVRLDRAESDFVLFLDTCVASPSPDDFSYRPYYLVRNGCNMDSTFQVWSTSSYYVRFRFKAFQFLRASESVYLQCKVVICYTNDSNSRCRKGCMRRKKRSLSPGDKSHTVVLGPIKLKGEKQSYLLAQILLEVLHKVQRVRLFLAH</sequence>
<dbReference type="CDD" id="cd00041">
    <property type="entry name" value="CUB"/>
    <property type="match status" value="1"/>
</dbReference>
<reference evidence="7 8" key="1">
    <citation type="journal article" date="2014" name="Nat. Genet.">
        <title>Whole-genome sequence of a flatfish provides insights into ZW sex chromosome evolution and adaptation to a benthic lifestyle.</title>
        <authorList>
            <person name="Chen S."/>
            <person name="Zhang G."/>
            <person name="Shao C."/>
            <person name="Huang Q."/>
            <person name="Liu G."/>
            <person name="Zhang P."/>
            <person name="Song W."/>
            <person name="An N."/>
            <person name="Chalopin D."/>
            <person name="Volff J.N."/>
            <person name="Hong Y."/>
            <person name="Li Q."/>
            <person name="Sha Z."/>
            <person name="Zhou H."/>
            <person name="Xie M."/>
            <person name="Yu Q."/>
            <person name="Liu Y."/>
            <person name="Xiang H."/>
            <person name="Wang N."/>
            <person name="Wu K."/>
            <person name="Yang C."/>
            <person name="Zhou Q."/>
            <person name="Liao X."/>
            <person name="Yang L."/>
            <person name="Hu Q."/>
            <person name="Zhang J."/>
            <person name="Meng L."/>
            <person name="Jin L."/>
            <person name="Tian Y."/>
            <person name="Lian J."/>
            <person name="Yang J."/>
            <person name="Miao G."/>
            <person name="Liu S."/>
            <person name="Liang Z."/>
            <person name="Yan F."/>
            <person name="Li Y."/>
            <person name="Sun B."/>
            <person name="Zhang H."/>
            <person name="Zhang J."/>
            <person name="Zhu Y."/>
            <person name="Du M."/>
            <person name="Zhao Y."/>
            <person name="Schartl M."/>
            <person name="Tang Q."/>
            <person name="Wang J."/>
        </authorList>
    </citation>
    <scope>NUCLEOTIDE SEQUENCE</scope>
</reference>
<dbReference type="PROSITE" id="PS51034">
    <property type="entry name" value="ZP_2"/>
    <property type="match status" value="1"/>
</dbReference>
<dbReference type="InterPro" id="IPR042235">
    <property type="entry name" value="ZP-C_dom"/>
</dbReference>
<dbReference type="FunFam" id="2.60.120.290:FF:000005">
    <property type="entry name" value="Procollagen C-endopeptidase enhancer 1"/>
    <property type="match status" value="1"/>
</dbReference>
<dbReference type="SMART" id="SM00241">
    <property type="entry name" value="ZP"/>
    <property type="match status" value="1"/>
</dbReference>
<keyword evidence="2" id="KW-1015">Disulfide bond</keyword>
<reference evidence="7" key="2">
    <citation type="submission" date="2025-08" db="UniProtKB">
        <authorList>
            <consortium name="Ensembl"/>
        </authorList>
    </citation>
    <scope>IDENTIFICATION</scope>
</reference>
<dbReference type="InterPro" id="IPR001507">
    <property type="entry name" value="ZP_dom"/>
</dbReference>
<evidence type="ECO:0000256" key="2">
    <source>
        <dbReference type="ARBA" id="ARBA00023157"/>
    </source>
</evidence>
<dbReference type="Pfam" id="PF00431">
    <property type="entry name" value="CUB"/>
    <property type="match status" value="1"/>
</dbReference>
<reference evidence="7" key="3">
    <citation type="submission" date="2025-09" db="UniProtKB">
        <authorList>
            <consortium name="Ensembl"/>
        </authorList>
    </citation>
    <scope>IDENTIFICATION</scope>
</reference>
<evidence type="ECO:0000256" key="4">
    <source>
        <dbReference type="PROSITE-ProRule" id="PRU00059"/>
    </source>
</evidence>
<feature type="domain" description="ZP" evidence="6">
    <location>
        <begin position="115"/>
        <end position="356"/>
    </location>
</feature>
<proteinExistence type="predicted"/>
<dbReference type="PANTHER" id="PTHR14002:SF38">
    <property type="entry name" value="CUB AND ZONA PELLUCIDA-LIKE DOMAIN-CONTAINING PROTEIN 1"/>
    <property type="match status" value="1"/>
</dbReference>
<dbReference type="Ensembl" id="ENSCSET00000004525.1">
    <property type="protein sequence ID" value="ENSCSEP00000004469.1"/>
    <property type="gene ID" value="ENSCSEG00000002901.1"/>
</dbReference>
<evidence type="ECO:0000256" key="1">
    <source>
        <dbReference type="ARBA" id="ARBA00022729"/>
    </source>
</evidence>
<dbReference type="InterPro" id="IPR055355">
    <property type="entry name" value="ZP-C"/>
</dbReference>
<dbReference type="GeneTree" id="ENSGT00940000165331"/>
<keyword evidence="3" id="KW-0325">Glycoprotein</keyword>
<evidence type="ECO:0000313" key="8">
    <source>
        <dbReference type="Proteomes" id="UP000265120"/>
    </source>
</evidence>
<dbReference type="InterPro" id="IPR035914">
    <property type="entry name" value="Sperma_CUB_dom_sf"/>
</dbReference>
<feature type="domain" description="CUB" evidence="5">
    <location>
        <begin position="1"/>
        <end position="108"/>
    </location>
</feature>
<dbReference type="Gene3D" id="2.60.40.4100">
    <property type="entry name" value="Zona pellucida, ZP-C domain"/>
    <property type="match status" value="1"/>
</dbReference>
<dbReference type="PRINTS" id="PR00023">
    <property type="entry name" value="ZPELLUCIDA"/>
</dbReference>
<organism evidence="7 8">
    <name type="scientific">Cynoglossus semilaevis</name>
    <name type="common">Tongue sole</name>
    <dbReference type="NCBI Taxonomy" id="244447"/>
    <lineage>
        <taxon>Eukaryota</taxon>
        <taxon>Metazoa</taxon>
        <taxon>Chordata</taxon>
        <taxon>Craniata</taxon>
        <taxon>Vertebrata</taxon>
        <taxon>Euteleostomi</taxon>
        <taxon>Actinopterygii</taxon>
        <taxon>Neopterygii</taxon>
        <taxon>Teleostei</taxon>
        <taxon>Neoteleostei</taxon>
        <taxon>Acanthomorphata</taxon>
        <taxon>Carangaria</taxon>
        <taxon>Pleuronectiformes</taxon>
        <taxon>Pleuronectoidei</taxon>
        <taxon>Cynoglossidae</taxon>
        <taxon>Cynoglossinae</taxon>
        <taxon>Cynoglossus</taxon>
    </lineage>
</organism>
<dbReference type="STRING" id="244447.ENSCSEP00000004469"/>
<dbReference type="Pfam" id="PF23344">
    <property type="entry name" value="ZP-N"/>
    <property type="match status" value="1"/>
</dbReference>
<evidence type="ECO:0000313" key="7">
    <source>
        <dbReference type="Ensembl" id="ENSCSEP00000004469.1"/>
    </source>
</evidence>
<keyword evidence="8" id="KW-1185">Reference proteome</keyword>
<comment type="caution">
    <text evidence="4">Lacks conserved residue(s) required for the propagation of feature annotation.</text>
</comment>
<keyword evidence="1" id="KW-0732">Signal</keyword>
<evidence type="ECO:0000256" key="3">
    <source>
        <dbReference type="ARBA" id="ARBA00023180"/>
    </source>
</evidence>
<dbReference type="PANTHER" id="PTHR14002">
    <property type="entry name" value="ENDOGLIN/TGF-BETA RECEPTOR TYPE III"/>
    <property type="match status" value="1"/>
</dbReference>
<dbReference type="SMART" id="SM00042">
    <property type="entry name" value="CUB"/>
    <property type="match status" value="1"/>
</dbReference>
<accession>A0A3P8URK3</accession>
<dbReference type="InterPro" id="IPR048290">
    <property type="entry name" value="ZP_chr"/>
</dbReference>
<dbReference type="Proteomes" id="UP000265120">
    <property type="component" value="Chromosome 12"/>
</dbReference>
<dbReference type="Gene3D" id="2.60.40.3210">
    <property type="entry name" value="Zona pellucida, ZP-N domain"/>
    <property type="match status" value="1"/>
</dbReference>
<dbReference type="Pfam" id="PF00100">
    <property type="entry name" value="Zona_pellucida"/>
    <property type="match status" value="1"/>
</dbReference>
<protein>
    <submittedName>
        <fullName evidence="7">CUB and zona pellucida-like domains 1, tandem duplicate 1</fullName>
    </submittedName>
</protein>
<dbReference type="Gene3D" id="2.60.120.290">
    <property type="entry name" value="Spermadhesin, CUB domain"/>
    <property type="match status" value="1"/>
</dbReference>
<evidence type="ECO:0000259" key="5">
    <source>
        <dbReference type="PROSITE" id="PS01180"/>
    </source>
</evidence>
<evidence type="ECO:0000259" key="6">
    <source>
        <dbReference type="PROSITE" id="PS51034"/>
    </source>
</evidence>
<dbReference type="SUPFAM" id="SSF49854">
    <property type="entry name" value="Spermadhesin, CUB domain"/>
    <property type="match status" value="1"/>
</dbReference>